<evidence type="ECO:0000256" key="5">
    <source>
        <dbReference type="ARBA" id="ARBA00022691"/>
    </source>
</evidence>
<keyword evidence="4 9" id="KW-0808">Transferase</keyword>
<dbReference type="NCBIfam" id="NF004790">
    <property type="entry name" value="PRK06136.1"/>
    <property type="match status" value="1"/>
</dbReference>
<evidence type="ECO:0000256" key="1">
    <source>
        <dbReference type="ARBA" id="ARBA00005879"/>
    </source>
</evidence>
<protein>
    <recommendedName>
        <fullName evidence="2">uroporphyrinogen-III C-methyltransferase</fullName>
        <ecNumber evidence="2">2.1.1.107</ecNumber>
    </recommendedName>
</protein>
<dbReference type="PANTHER" id="PTHR45790">
    <property type="entry name" value="SIROHEME SYNTHASE-RELATED"/>
    <property type="match status" value="1"/>
</dbReference>
<dbReference type="InterPro" id="IPR006366">
    <property type="entry name" value="CobA/CysG_C"/>
</dbReference>
<reference evidence="9 10" key="1">
    <citation type="submission" date="2024-06" db="EMBL/GenBank/DDBJ databases">
        <title>Genomic Encyclopedia of Type Strains, Phase IV (KMG-IV): sequencing the most valuable type-strain genomes for metagenomic binning, comparative biology and taxonomic classification.</title>
        <authorList>
            <person name="Goeker M."/>
        </authorList>
    </citation>
    <scope>NUCLEOTIDE SEQUENCE [LARGE SCALE GENOMIC DNA]</scope>
    <source>
        <strain evidence="9 10">DSM 17809</strain>
    </source>
</reference>
<dbReference type="Gene3D" id="3.30.950.10">
    <property type="entry name" value="Methyltransferase, Cobalt-precorrin-4 Transmethylase, Domain 2"/>
    <property type="match status" value="1"/>
</dbReference>
<comment type="similarity">
    <text evidence="1">Belongs to the precorrin methyltransferase family.</text>
</comment>
<dbReference type="Proteomes" id="UP001549110">
    <property type="component" value="Unassembled WGS sequence"/>
</dbReference>
<dbReference type="InterPro" id="IPR003043">
    <property type="entry name" value="Uropor_MeTrfase_CS"/>
</dbReference>
<feature type="domain" description="Tetrapyrrole methylase" evidence="8">
    <location>
        <begin position="28"/>
        <end position="238"/>
    </location>
</feature>
<dbReference type="InterPro" id="IPR000878">
    <property type="entry name" value="4pyrrol_Mease"/>
</dbReference>
<dbReference type="InterPro" id="IPR035996">
    <property type="entry name" value="4pyrrol_Methylase_sf"/>
</dbReference>
<evidence type="ECO:0000256" key="2">
    <source>
        <dbReference type="ARBA" id="ARBA00012162"/>
    </source>
</evidence>
<dbReference type="InterPro" id="IPR050161">
    <property type="entry name" value="Siro_Cobalamin_biosynth"/>
</dbReference>
<dbReference type="InterPro" id="IPR014776">
    <property type="entry name" value="4pyrrole_Mease_sub2"/>
</dbReference>
<comment type="caution">
    <text evidence="9">The sequence shown here is derived from an EMBL/GenBank/DDBJ whole genome shotgun (WGS) entry which is preliminary data.</text>
</comment>
<dbReference type="GO" id="GO:0004851">
    <property type="term" value="F:uroporphyrin-III C-methyltransferase activity"/>
    <property type="evidence" value="ECO:0007669"/>
    <property type="project" value="UniProtKB-EC"/>
</dbReference>
<proteinExistence type="inferred from homology"/>
<dbReference type="GO" id="GO:0032259">
    <property type="term" value="P:methylation"/>
    <property type="evidence" value="ECO:0007669"/>
    <property type="project" value="UniProtKB-KW"/>
</dbReference>
<gene>
    <name evidence="9" type="ORF">ABID41_000177</name>
</gene>
<evidence type="ECO:0000256" key="4">
    <source>
        <dbReference type="ARBA" id="ARBA00022679"/>
    </source>
</evidence>
<keyword evidence="10" id="KW-1185">Reference proteome</keyword>
<evidence type="ECO:0000256" key="3">
    <source>
        <dbReference type="ARBA" id="ARBA00022603"/>
    </source>
</evidence>
<evidence type="ECO:0000313" key="9">
    <source>
        <dbReference type="EMBL" id="MET3525082.1"/>
    </source>
</evidence>
<evidence type="ECO:0000256" key="6">
    <source>
        <dbReference type="ARBA" id="ARBA00023244"/>
    </source>
</evidence>
<dbReference type="Gene3D" id="3.40.1010.10">
    <property type="entry name" value="Cobalt-precorrin-4 Transmethylase, Domain 1"/>
    <property type="match status" value="1"/>
</dbReference>
<keyword evidence="6" id="KW-0627">Porphyrin biosynthesis</keyword>
<dbReference type="SUPFAM" id="SSF53790">
    <property type="entry name" value="Tetrapyrrole methylase"/>
    <property type="match status" value="1"/>
</dbReference>
<dbReference type="PANTHER" id="PTHR45790:SF3">
    <property type="entry name" value="S-ADENOSYL-L-METHIONINE-DEPENDENT UROPORPHYRINOGEN III METHYLTRANSFERASE, CHLOROPLASTIC"/>
    <property type="match status" value="1"/>
</dbReference>
<organism evidence="9 10">
    <name type="scientific">Phenylobacterium koreense</name>
    <dbReference type="NCBI Taxonomy" id="266125"/>
    <lineage>
        <taxon>Bacteria</taxon>
        <taxon>Pseudomonadati</taxon>
        <taxon>Pseudomonadota</taxon>
        <taxon>Alphaproteobacteria</taxon>
        <taxon>Caulobacterales</taxon>
        <taxon>Caulobacteraceae</taxon>
        <taxon>Phenylobacterium</taxon>
    </lineage>
</organism>
<dbReference type="NCBIfam" id="TIGR01469">
    <property type="entry name" value="cobA_cysG_Cterm"/>
    <property type="match status" value="1"/>
</dbReference>
<dbReference type="PROSITE" id="PS00839">
    <property type="entry name" value="SUMT_1"/>
    <property type="match status" value="1"/>
</dbReference>
<evidence type="ECO:0000313" key="10">
    <source>
        <dbReference type="Proteomes" id="UP001549110"/>
    </source>
</evidence>
<keyword evidence="5" id="KW-0949">S-adenosyl-L-methionine</keyword>
<dbReference type="EC" id="2.1.1.107" evidence="2"/>
<dbReference type="InterPro" id="IPR014777">
    <property type="entry name" value="4pyrrole_Mease_sub1"/>
</dbReference>
<name>A0ABV2EDH4_9CAUL</name>
<keyword evidence="3 9" id="KW-0489">Methyltransferase</keyword>
<dbReference type="Pfam" id="PF00590">
    <property type="entry name" value="TP_methylase"/>
    <property type="match status" value="1"/>
</dbReference>
<evidence type="ECO:0000256" key="7">
    <source>
        <dbReference type="ARBA" id="ARBA00025705"/>
    </source>
</evidence>
<accession>A0ABV2EDH4</accession>
<dbReference type="CDD" id="cd11642">
    <property type="entry name" value="SUMT"/>
    <property type="match status" value="1"/>
</dbReference>
<evidence type="ECO:0000259" key="8">
    <source>
        <dbReference type="Pfam" id="PF00590"/>
    </source>
</evidence>
<sequence length="282" mass="29086">MPHRKPKNEATKRLVVLGGAPARKGGAVWLVGAGPGDPELLTLKALKALQNAEVVVHDGLVSDEILDLAPAAARRISVAKRKSRHSYAQEEINRMLVAFAQEGLKVVRLKGGDPFIFGRGGEELEACREAGVECHVVPGVTAALAAGASAGAPLTHRGSAQAVTFVTGHAASGGEPDLDWESLARPNQTVVIYMGVSTAAGIAARLMAAGRQAATPALVVENASRSDERRILTKLSELPDAAADVAGPALLIVGEAMALAQAGGQEATLQDEARALELGVKS</sequence>
<comment type="pathway">
    <text evidence="7">Porphyrin-containing compound metabolism; siroheme biosynthesis; precorrin-2 from uroporphyrinogen III: step 1/1.</text>
</comment>
<dbReference type="EMBL" id="JBEPLU010000001">
    <property type="protein sequence ID" value="MET3525082.1"/>
    <property type="molecule type" value="Genomic_DNA"/>
</dbReference>